<dbReference type="Proteomes" id="UP000003136">
    <property type="component" value="Unassembled WGS sequence"/>
</dbReference>
<dbReference type="STRING" id="483218.BACPEC_00427"/>
<sequence>MYNIYASDYDAACVTAAVTVLVLTVSVAGIAGGRSIIRKLDRYASLADFRRMKKKMSDIEAQFGYIR</sequence>
<organism evidence="2 3">
    <name type="scientific">[Bacteroides] pectinophilus ATCC 43243</name>
    <dbReference type="NCBI Taxonomy" id="483218"/>
    <lineage>
        <taxon>Bacteria</taxon>
        <taxon>Bacillati</taxon>
        <taxon>Bacillota</taxon>
        <taxon>Clostridia</taxon>
        <taxon>Eubacteriales</taxon>
    </lineage>
</organism>
<reference evidence="2 3" key="1">
    <citation type="submission" date="2008-11" db="EMBL/GenBank/DDBJ databases">
        <title>Draft genome sequence of Bacteroides pectinophilus (ATCC 43243).</title>
        <authorList>
            <person name="Sudarsanam P."/>
            <person name="Ley R."/>
            <person name="Guruge J."/>
            <person name="Turnbaugh P.J."/>
            <person name="Mahowald M."/>
            <person name="Liep D."/>
            <person name="Gordon J."/>
        </authorList>
    </citation>
    <scope>NUCLEOTIDE SEQUENCE [LARGE SCALE GENOMIC DNA]</scope>
    <source>
        <strain evidence="2 3">ATCC 43243</strain>
    </source>
</reference>
<proteinExistence type="predicted"/>
<protein>
    <submittedName>
        <fullName evidence="2">Uncharacterized protein</fullName>
    </submittedName>
</protein>
<keyword evidence="1" id="KW-1133">Transmembrane helix</keyword>
<keyword evidence="3" id="KW-1185">Reference proteome</keyword>
<gene>
    <name evidence="2" type="ORF">BACPEC_00427</name>
</gene>
<evidence type="ECO:0000256" key="1">
    <source>
        <dbReference type="SAM" id="Phobius"/>
    </source>
</evidence>
<evidence type="ECO:0000313" key="3">
    <source>
        <dbReference type="Proteomes" id="UP000003136"/>
    </source>
</evidence>
<accession>B7AP23</accession>
<reference evidence="2 3" key="2">
    <citation type="submission" date="2008-11" db="EMBL/GenBank/DDBJ databases">
        <authorList>
            <person name="Fulton L."/>
            <person name="Clifton S."/>
            <person name="Fulton B."/>
            <person name="Xu J."/>
            <person name="Minx P."/>
            <person name="Pepin K.H."/>
            <person name="Johnson M."/>
            <person name="Bhonagiri V."/>
            <person name="Nash W.E."/>
            <person name="Mardis E.R."/>
            <person name="Wilson R.K."/>
        </authorList>
    </citation>
    <scope>NUCLEOTIDE SEQUENCE [LARGE SCALE GENOMIC DNA]</scope>
    <source>
        <strain evidence="2 3">ATCC 43243</strain>
    </source>
</reference>
<dbReference type="HOGENOM" id="CLU_2803577_0_0_9"/>
<name>B7AP23_9FIRM</name>
<feature type="transmembrane region" description="Helical" evidence="1">
    <location>
        <begin position="12"/>
        <end position="32"/>
    </location>
</feature>
<dbReference type="AlphaFoldDB" id="B7AP23"/>
<evidence type="ECO:0000313" key="2">
    <source>
        <dbReference type="EMBL" id="EEC58297.1"/>
    </source>
</evidence>
<dbReference type="EMBL" id="ABVQ01000034">
    <property type="protein sequence ID" value="EEC58297.1"/>
    <property type="molecule type" value="Genomic_DNA"/>
</dbReference>
<comment type="caution">
    <text evidence="2">The sequence shown here is derived from an EMBL/GenBank/DDBJ whole genome shotgun (WGS) entry which is preliminary data.</text>
</comment>
<keyword evidence="1" id="KW-0472">Membrane</keyword>
<keyword evidence="1" id="KW-0812">Transmembrane</keyword>